<evidence type="ECO:0000256" key="1">
    <source>
        <dbReference type="SAM" id="MobiDB-lite"/>
    </source>
</evidence>
<dbReference type="UniPathway" id="UPA00280"/>
<dbReference type="EMBL" id="NEXV01000466">
    <property type="protein sequence ID" value="PIG83082.1"/>
    <property type="molecule type" value="Genomic_DNA"/>
</dbReference>
<dbReference type="Gene3D" id="2.130.10.80">
    <property type="entry name" value="Galactose oxidase/kelch, beta-propeller"/>
    <property type="match status" value="1"/>
</dbReference>
<dbReference type="InterPro" id="IPR015202">
    <property type="entry name" value="GO-like_E_set"/>
</dbReference>
<dbReference type="InterPro" id="IPR000421">
    <property type="entry name" value="FA58C"/>
</dbReference>
<name>A0A2G7FR13_9EURO</name>
<evidence type="ECO:0000313" key="5">
    <source>
        <dbReference type="Proteomes" id="UP000231358"/>
    </source>
</evidence>
<dbReference type="InterPro" id="IPR006652">
    <property type="entry name" value="Kelch_1"/>
</dbReference>
<dbReference type="InterPro" id="IPR037293">
    <property type="entry name" value="Gal_Oxidase_central_sf"/>
</dbReference>
<sequence length="777" mass="85277">MKFQWASGLLLGAATVDAFKPAEFSYESSEAECVDIAKSLTGEIKYQSPPANSKLIPKVNPEKPEENWVVNCSSQYRGYSCDYAIDGREDQYWLSNPGDGETSEIVVDLRKKYPVSGLTMLPPLDKNIKPRQIGEHHIFVSQDGEAWTRVAYGTWGSNRSPKMSAFNPKMAQYVKLVSESKSRANRTQEEDGQIAIVNLAVYAYSEEEPYPEDDPSKGVWGPTLDLPIVAASAAVEQHGDVIMWSAWADDQFFASPGGKTLTSTMTRDGSIDQGVISETKHDMFCPGTSMDIDGNIVVSGGADSGRTSVYNGTAWLKGPSMAIHRGYQSSTTLSDGRIFVIGGSWSGGDKVAKNGEVYFPYPDGEARWETRPGCEVEPMMTDDKKGQWRADNHGWLFGWKKGSVFQAGPSKEMHWYDVDDVGRDRYGNRRYRGSVHSAGLRGKDKDSMSGSAIMYDATKGKILTFGGQRHYDGSYASQNAHIITIGQPYQRPSVKVAGKGGDNTAEGGMHHKRVFHTSAVLPDGTIFIAGGQTWGQPFHEEHIVYTPELYDPETDTFVELSRNNIKRVYHSISLLLPDATVLNGGGGLCGNCSANHYDAEIFSPPYLFDADGKPAVRPKITNMINGNVLTVGGSVTFQADSSIKSASLVRVGTTTHTVNTDQRRVPLDVTDADGTNQYTANLPNDSGVILPGWYMLFAMNDKGTPSVAQMVKVELPFRPDWKTNQGPKQQAEELESEHRGDAHDCDHEEEVKGIISGMLASSSRFWNTWKPALLTQA</sequence>
<dbReference type="STRING" id="656916.A0A2G7FR13"/>
<dbReference type="Pfam" id="PF09118">
    <property type="entry name" value="GO-like_E_set"/>
    <property type="match status" value="1"/>
</dbReference>
<dbReference type="Gene3D" id="2.60.40.10">
    <property type="entry name" value="Immunoglobulins"/>
    <property type="match status" value="1"/>
</dbReference>
<dbReference type="InterPro" id="IPR008979">
    <property type="entry name" value="Galactose-bd-like_sf"/>
</dbReference>
<comment type="caution">
    <text evidence="4">The sequence shown here is derived from an EMBL/GenBank/DDBJ whole genome shotgun (WGS) entry which is preliminary data.</text>
</comment>
<dbReference type="PANTHER" id="PTHR32208">
    <property type="entry name" value="SECRETED PROTEIN-RELATED"/>
    <property type="match status" value="1"/>
</dbReference>
<protein>
    <submittedName>
        <fullName evidence="4">Galactose oxidase</fullName>
    </submittedName>
</protein>
<feature type="region of interest" description="Disordered" evidence="1">
    <location>
        <begin position="719"/>
        <end position="744"/>
    </location>
</feature>
<dbReference type="InterPro" id="IPR013783">
    <property type="entry name" value="Ig-like_fold"/>
</dbReference>
<dbReference type="Gene3D" id="2.60.120.260">
    <property type="entry name" value="Galactose-binding domain-like"/>
    <property type="match status" value="1"/>
</dbReference>
<dbReference type="InterPro" id="IPR011043">
    <property type="entry name" value="Gal_Oxase/kelch_b-propeller"/>
</dbReference>
<reference evidence="4 5" key="1">
    <citation type="submission" date="2017-05" db="EMBL/GenBank/DDBJ databases">
        <title>Genome sequence for an aflatoxigenic pathogen of Argentinian peanut, Aspergillus arachidicola.</title>
        <authorList>
            <person name="Moore G."/>
            <person name="Beltz S.B."/>
            <person name="Mack B.M."/>
        </authorList>
    </citation>
    <scope>NUCLEOTIDE SEQUENCE [LARGE SCALE GENOMIC DNA]</scope>
    <source>
        <strain evidence="4 5">CBS 117610</strain>
    </source>
</reference>
<feature type="chain" id="PRO_5013963288" evidence="2">
    <location>
        <begin position="19"/>
        <end position="777"/>
    </location>
</feature>
<feature type="signal peptide" evidence="2">
    <location>
        <begin position="1"/>
        <end position="18"/>
    </location>
</feature>
<dbReference type="SUPFAM" id="SSF49785">
    <property type="entry name" value="Galactose-binding domain-like"/>
    <property type="match status" value="1"/>
</dbReference>
<feature type="domain" description="F5/8 type C" evidence="3">
    <location>
        <begin position="86"/>
        <end position="176"/>
    </location>
</feature>
<organism evidence="4 5">
    <name type="scientific">Aspergillus arachidicola</name>
    <dbReference type="NCBI Taxonomy" id="656916"/>
    <lineage>
        <taxon>Eukaryota</taxon>
        <taxon>Fungi</taxon>
        <taxon>Dikarya</taxon>
        <taxon>Ascomycota</taxon>
        <taxon>Pezizomycotina</taxon>
        <taxon>Eurotiomycetes</taxon>
        <taxon>Eurotiomycetidae</taxon>
        <taxon>Eurotiales</taxon>
        <taxon>Aspergillaceae</taxon>
        <taxon>Aspergillus</taxon>
        <taxon>Aspergillus subgen. Circumdati</taxon>
    </lineage>
</organism>
<dbReference type="SMART" id="SM00612">
    <property type="entry name" value="Kelch"/>
    <property type="match status" value="2"/>
</dbReference>
<dbReference type="Proteomes" id="UP000231358">
    <property type="component" value="Unassembled WGS sequence"/>
</dbReference>
<gene>
    <name evidence="4" type="ORF">AARAC_001221</name>
</gene>
<dbReference type="SUPFAM" id="SSF81296">
    <property type="entry name" value="E set domains"/>
    <property type="match status" value="1"/>
</dbReference>
<dbReference type="CDD" id="cd02851">
    <property type="entry name" value="E_set_GO_C"/>
    <property type="match status" value="1"/>
</dbReference>
<dbReference type="Pfam" id="PF00754">
    <property type="entry name" value="F5_F8_type_C"/>
    <property type="match status" value="1"/>
</dbReference>
<keyword evidence="5" id="KW-1185">Reference proteome</keyword>
<proteinExistence type="predicted"/>
<dbReference type="PANTHER" id="PTHR32208:SF68">
    <property type="entry name" value="GALACTOSE OXIDASE"/>
    <property type="match status" value="1"/>
</dbReference>
<evidence type="ECO:0000256" key="2">
    <source>
        <dbReference type="SAM" id="SignalP"/>
    </source>
</evidence>
<dbReference type="PROSITE" id="PS50022">
    <property type="entry name" value="FA58C_3"/>
    <property type="match status" value="1"/>
</dbReference>
<evidence type="ECO:0000259" key="3">
    <source>
        <dbReference type="PROSITE" id="PS50022"/>
    </source>
</evidence>
<dbReference type="SUPFAM" id="SSF50965">
    <property type="entry name" value="Galactose oxidase, central domain"/>
    <property type="match status" value="1"/>
</dbReference>
<keyword evidence="2" id="KW-0732">Signal</keyword>
<evidence type="ECO:0000313" key="4">
    <source>
        <dbReference type="EMBL" id="PIG83082.1"/>
    </source>
</evidence>
<dbReference type="InterPro" id="IPR014756">
    <property type="entry name" value="Ig_E-set"/>
</dbReference>
<accession>A0A2G7FR13</accession>
<dbReference type="AlphaFoldDB" id="A0A2G7FR13"/>